<dbReference type="InterPro" id="IPR025442">
    <property type="entry name" value="DUF4185"/>
</dbReference>
<organism evidence="2 3">
    <name type="scientific">Madurella fahalii</name>
    <dbReference type="NCBI Taxonomy" id="1157608"/>
    <lineage>
        <taxon>Eukaryota</taxon>
        <taxon>Fungi</taxon>
        <taxon>Dikarya</taxon>
        <taxon>Ascomycota</taxon>
        <taxon>Pezizomycotina</taxon>
        <taxon>Sordariomycetes</taxon>
        <taxon>Sordariomycetidae</taxon>
        <taxon>Sordariales</taxon>
        <taxon>Sordariales incertae sedis</taxon>
        <taxon>Madurella</taxon>
    </lineage>
</organism>
<accession>A0ABQ0GCU7</accession>
<name>A0ABQ0GCU7_9PEZI</name>
<dbReference type="EMBL" id="BAAFSV010000003">
    <property type="protein sequence ID" value="GAB1315583.1"/>
    <property type="molecule type" value="Genomic_DNA"/>
</dbReference>
<protein>
    <recommendedName>
        <fullName evidence="1">DUF4185 domain-containing protein</fullName>
    </recommendedName>
</protein>
<evidence type="ECO:0000259" key="1">
    <source>
        <dbReference type="Pfam" id="PF13810"/>
    </source>
</evidence>
<dbReference type="GeneID" id="98176536"/>
<evidence type="ECO:0000313" key="2">
    <source>
        <dbReference type="EMBL" id="GAB1315583.1"/>
    </source>
</evidence>
<dbReference type="RefSeq" id="XP_070917314.1">
    <property type="nucleotide sequence ID" value="XM_071061213.1"/>
</dbReference>
<gene>
    <name evidence="2" type="ORF">MFIFM68171_05793</name>
</gene>
<sequence>MSTHISQWLPAPAMPLHLTSHIGIDNTQPVGINPITISSVHHLGFQTAINSCSCRDLGFTGKLAGEWYAIFGDTLWCAAGVMDGPCNSTGFYGMVRDSISLLTEDPLKVVDLNLNDDRPVPHQKQFVPFNPAWGENNTFGFGGTSLCEVDAESGVGAVYYLVNANEAGLVGAGVAEVKVIGGTPTVTKRFGDRGYWWDAKSTARYGDVAAYRDERSEYIYIWGGPPTHITDWHNSSYAYLARVKAADAFNLSKYEYYWGWQQGWKSEVLSTFTPETAVHWGTGQGQVYWNAYHKLYVLVHLRNGGSTVWLRTAPFPEGPWTADIPVHTATPIDNGLVYAGVAHPYLDATGKTLVASYTNNNHIEVIKIIFN</sequence>
<dbReference type="Pfam" id="PF13810">
    <property type="entry name" value="DUF4185"/>
    <property type="match status" value="1"/>
</dbReference>
<proteinExistence type="predicted"/>
<evidence type="ECO:0000313" key="3">
    <source>
        <dbReference type="Proteomes" id="UP001628179"/>
    </source>
</evidence>
<comment type="caution">
    <text evidence="2">The sequence shown here is derived from an EMBL/GenBank/DDBJ whole genome shotgun (WGS) entry which is preliminary data.</text>
</comment>
<reference evidence="2 3" key="1">
    <citation type="submission" date="2024-09" db="EMBL/GenBank/DDBJ databases">
        <title>Itraconazole resistance in Madurella fahalii resulting from another homologue of gene encoding cytochrome P450 14-alpha sterol demethylase (CYP51).</title>
        <authorList>
            <person name="Yoshioka I."/>
            <person name="Fahal A.H."/>
            <person name="Kaneko S."/>
            <person name="Yaguchi T."/>
        </authorList>
    </citation>
    <scope>NUCLEOTIDE SEQUENCE [LARGE SCALE GENOMIC DNA]</scope>
    <source>
        <strain evidence="2 3">IFM 68171</strain>
    </source>
</reference>
<dbReference type="Proteomes" id="UP001628179">
    <property type="component" value="Unassembled WGS sequence"/>
</dbReference>
<feature type="domain" description="DUF4185" evidence="1">
    <location>
        <begin position="204"/>
        <end position="361"/>
    </location>
</feature>
<keyword evidence="3" id="KW-1185">Reference proteome</keyword>